<dbReference type="AlphaFoldDB" id="A0A2W4ZHK9"/>
<comment type="catalytic activity">
    <reaction evidence="6">
        <text>hydrogencarbonate + H(+) = CO2 + H2O</text>
        <dbReference type="Rhea" id="RHEA:10748"/>
        <dbReference type="ChEBI" id="CHEBI:15377"/>
        <dbReference type="ChEBI" id="CHEBI:15378"/>
        <dbReference type="ChEBI" id="CHEBI:16526"/>
        <dbReference type="ChEBI" id="CHEBI:17544"/>
        <dbReference type="EC" id="4.2.1.1"/>
    </reaction>
</comment>
<sequence length="249" mass="27919">MACRGQGVVDHHGRHNRHMHDASFFKEENQPLESRGTIMSNILLKGFRMFRKDNYEGKGAIMKRLVKEGQSPDYFIISCIDSRSNPGTIFRPEPGTFFAHKAMGAIVRPYKKGTALAAALQFALIHNTVKEIIVLGHTGCGAIKAMVEKIDDEEISSFINVAQEGLENARARSGCSCTHDELLRNSEEEIVLLSAENLKSYPSVATALAENRVVIRPWLFDMESGELLQYNQDFKEFVPLTQHKKSDHA</sequence>
<dbReference type="PANTHER" id="PTHR11002:SF76">
    <property type="entry name" value="CARBONIC ANHYDRASE"/>
    <property type="match status" value="1"/>
</dbReference>
<comment type="caution">
    <text evidence="8">The sequence shown here is derived from an EMBL/GenBank/DDBJ whole genome shotgun (WGS) entry which is preliminary data.</text>
</comment>
<evidence type="ECO:0000256" key="4">
    <source>
        <dbReference type="ARBA" id="ARBA00022833"/>
    </source>
</evidence>
<protein>
    <recommendedName>
        <fullName evidence="2">carbonic anhydrase</fullName>
        <ecNumber evidence="2">4.2.1.1</ecNumber>
    </recommendedName>
</protein>
<comment type="similarity">
    <text evidence="1">Belongs to the beta-class carbonic anhydrase family.</text>
</comment>
<accession>A0A2W4ZHK9</accession>
<evidence type="ECO:0000313" key="9">
    <source>
        <dbReference type="Proteomes" id="UP000249557"/>
    </source>
</evidence>
<feature type="binding site" evidence="7">
    <location>
        <position position="79"/>
    </location>
    <ligand>
        <name>Zn(2+)</name>
        <dbReference type="ChEBI" id="CHEBI:29105"/>
    </ligand>
</feature>
<organism evidence="8 9">
    <name type="scientific">Micavibrio aeruginosavorus</name>
    <dbReference type="NCBI Taxonomy" id="349221"/>
    <lineage>
        <taxon>Bacteria</taxon>
        <taxon>Pseudomonadati</taxon>
        <taxon>Bdellovibrionota</taxon>
        <taxon>Bdellovibrionia</taxon>
        <taxon>Bdellovibrionales</taxon>
        <taxon>Pseudobdellovibrionaceae</taxon>
        <taxon>Micavibrio</taxon>
    </lineage>
</organism>
<feature type="binding site" evidence="7">
    <location>
        <position position="81"/>
    </location>
    <ligand>
        <name>Zn(2+)</name>
        <dbReference type="ChEBI" id="CHEBI:29105"/>
    </ligand>
</feature>
<reference evidence="8 9" key="1">
    <citation type="submission" date="2017-08" db="EMBL/GenBank/DDBJ databases">
        <title>Infants hospitalized years apart are colonized by the same room-sourced microbial strains.</title>
        <authorList>
            <person name="Brooks B."/>
            <person name="Olm M.R."/>
            <person name="Firek B.A."/>
            <person name="Baker R."/>
            <person name="Thomas B.C."/>
            <person name="Morowitz M.J."/>
            <person name="Banfield J.F."/>
        </authorList>
    </citation>
    <scope>NUCLEOTIDE SEQUENCE [LARGE SCALE GENOMIC DNA]</scope>
    <source>
        <strain evidence="8">S2_018_000_R2_104</strain>
    </source>
</reference>
<dbReference type="GO" id="GO:0004089">
    <property type="term" value="F:carbonate dehydratase activity"/>
    <property type="evidence" value="ECO:0007669"/>
    <property type="project" value="UniProtKB-EC"/>
</dbReference>
<dbReference type="InterPro" id="IPR001765">
    <property type="entry name" value="Carbonic_anhydrase"/>
</dbReference>
<keyword evidence="4 7" id="KW-0862">Zinc</keyword>
<keyword evidence="5" id="KW-0456">Lyase</keyword>
<dbReference type="EC" id="4.2.1.1" evidence="2"/>
<dbReference type="Proteomes" id="UP000249557">
    <property type="component" value="Unassembled WGS sequence"/>
</dbReference>
<evidence type="ECO:0000313" key="8">
    <source>
        <dbReference type="EMBL" id="PZO81904.1"/>
    </source>
</evidence>
<dbReference type="InterPro" id="IPR036874">
    <property type="entry name" value="Carbonic_anhydrase_sf"/>
</dbReference>
<dbReference type="SUPFAM" id="SSF53056">
    <property type="entry name" value="beta-carbonic anhydrase, cab"/>
    <property type="match status" value="1"/>
</dbReference>
<dbReference type="GO" id="GO:0008270">
    <property type="term" value="F:zinc ion binding"/>
    <property type="evidence" value="ECO:0007669"/>
    <property type="project" value="InterPro"/>
</dbReference>
<gene>
    <name evidence="8" type="ORF">DI626_10495</name>
</gene>
<comment type="cofactor">
    <cofactor evidence="7">
        <name>Zn(2+)</name>
        <dbReference type="ChEBI" id="CHEBI:29105"/>
    </cofactor>
    <text evidence="7">Binds 1 zinc ion per subunit.</text>
</comment>
<evidence type="ECO:0000256" key="7">
    <source>
        <dbReference type="PIRSR" id="PIRSR601765-1"/>
    </source>
</evidence>
<evidence type="ECO:0000256" key="6">
    <source>
        <dbReference type="ARBA" id="ARBA00048348"/>
    </source>
</evidence>
<name>A0A2W4ZHK9_9BACT</name>
<dbReference type="Pfam" id="PF00484">
    <property type="entry name" value="Pro_CA"/>
    <property type="match status" value="1"/>
</dbReference>
<evidence type="ECO:0000256" key="2">
    <source>
        <dbReference type="ARBA" id="ARBA00012925"/>
    </source>
</evidence>
<feature type="binding site" evidence="7">
    <location>
        <position position="140"/>
    </location>
    <ligand>
        <name>Zn(2+)</name>
        <dbReference type="ChEBI" id="CHEBI:29105"/>
    </ligand>
</feature>
<evidence type="ECO:0000256" key="1">
    <source>
        <dbReference type="ARBA" id="ARBA00006217"/>
    </source>
</evidence>
<proteinExistence type="inferred from homology"/>
<feature type="binding site" evidence="7">
    <location>
        <position position="137"/>
    </location>
    <ligand>
        <name>Zn(2+)</name>
        <dbReference type="ChEBI" id="CHEBI:29105"/>
    </ligand>
</feature>
<dbReference type="Gene3D" id="3.40.1050.10">
    <property type="entry name" value="Carbonic anhydrase"/>
    <property type="match status" value="1"/>
</dbReference>
<evidence type="ECO:0000256" key="3">
    <source>
        <dbReference type="ARBA" id="ARBA00022723"/>
    </source>
</evidence>
<dbReference type="SMART" id="SM00947">
    <property type="entry name" value="Pro_CA"/>
    <property type="match status" value="1"/>
</dbReference>
<dbReference type="EMBL" id="QFNK01000284">
    <property type="protein sequence ID" value="PZO81904.1"/>
    <property type="molecule type" value="Genomic_DNA"/>
</dbReference>
<evidence type="ECO:0000256" key="5">
    <source>
        <dbReference type="ARBA" id="ARBA00023239"/>
    </source>
</evidence>
<keyword evidence="3 7" id="KW-0479">Metal-binding</keyword>
<dbReference type="PANTHER" id="PTHR11002">
    <property type="entry name" value="CARBONIC ANHYDRASE"/>
    <property type="match status" value="1"/>
</dbReference>